<evidence type="ECO:0000313" key="2">
    <source>
        <dbReference type="EMBL" id="VAX20913.1"/>
    </source>
</evidence>
<proteinExistence type="predicted"/>
<protein>
    <recommendedName>
        <fullName evidence="3">Flagellar hook-length control protein-like C-terminal domain-containing protein</fullName>
    </recommendedName>
</protein>
<evidence type="ECO:0000256" key="1">
    <source>
        <dbReference type="SAM" id="MobiDB-lite"/>
    </source>
</evidence>
<dbReference type="EMBL" id="UOGE01000062">
    <property type="protein sequence ID" value="VAX20913.1"/>
    <property type="molecule type" value="Genomic_DNA"/>
</dbReference>
<sequence length="439" mass="46998">MFIGQIPPGILESILKMMPGKDGESESLFQKGEMVEGKVLKTIAVDKALVRVGGVDLLATTKTKLVAGQNIVGTVEKLSPNLTISLLQGASGKEEKVAQLMRLLVPSKAPLGDALAGALSVAESVDYSPKAKEVMNQLKNVVIKIAQADLGALTPKQAKDVVAKSGLFLESTMKEGALLKLAGGKISAILSGDLKAALGRALVTIEEEIMRLAKNVEKKLGDMPVGKTGDGKEAPSREPRMVKTAQPDANLISIKARPKPSQIRNLEPDLVEITKLRESAKELKNAINNIELNQLINSSAKKEGQAVQSNYNLYQIPFFQGDSLDTARVYLRPGGDKEGSGKKDNPEKGSIVFMLNMTKLGPVRVDVNVDSRNVTGSVFVLNDSVVAHVNNNLKALLAPLEAAGYTARFEVSSAKKEFVTQELENMATVVERGLINIKA</sequence>
<name>A0A3B1C8B2_9ZZZZ</name>
<feature type="region of interest" description="Disordered" evidence="1">
    <location>
        <begin position="223"/>
        <end position="242"/>
    </location>
</feature>
<accession>A0A3B1C8B2</accession>
<organism evidence="2">
    <name type="scientific">hydrothermal vent metagenome</name>
    <dbReference type="NCBI Taxonomy" id="652676"/>
    <lineage>
        <taxon>unclassified sequences</taxon>
        <taxon>metagenomes</taxon>
        <taxon>ecological metagenomes</taxon>
    </lineage>
</organism>
<feature type="compositionally biased region" description="Basic and acidic residues" evidence="1">
    <location>
        <begin position="229"/>
        <end position="241"/>
    </location>
</feature>
<reference evidence="2" key="1">
    <citation type="submission" date="2018-06" db="EMBL/GenBank/DDBJ databases">
        <authorList>
            <person name="Zhirakovskaya E."/>
        </authorList>
    </citation>
    <scope>NUCLEOTIDE SEQUENCE</scope>
</reference>
<dbReference type="AlphaFoldDB" id="A0A3B1C8B2"/>
<evidence type="ECO:0008006" key="3">
    <source>
        <dbReference type="Google" id="ProtNLM"/>
    </source>
</evidence>
<gene>
    <name evidence="2" type="ORF">MNBD_NITROSPINAE02-1468</name>
</gene>